<organism evidence="3 5">
    <name type="scientific">Pseudomonas helleri</name>
    <dbReference type="NCBI Taxonomy" id="1608996"/>
    <lineage>
        <taxon>Bacteria</taxon>
        <taxon>Pseudomonadati</taxon>
        <taxon>Pseudomonadota</taxon>
        <taxon>Gammaproteobacteria</taxon>
        <taxon>Pseudomonadales</taxon>
        <taxon>Pseudomonadaceae</taxon>
        <taxon>Pseudomonas</taxon>
    </lineage>
</organism>
<dbReference type="Pfam" id="PF21941">
    <property type="entry name" value="SMEK_N"/>
    <property type="match status" value="1"/>
</dbReference>
<comment type="caution">
    <text evidence="3">The sequence shown here is derived from an EMBL/GenBank/DDBJ whole genome shotgun (WGS) entry which is preliminary data.</text>
</comment>
<evidence type="ECO:0000313" key="2">
    <source>
        <dbReference type="EMBL" id="MQT77260.1"/>
    </source>
</evidence>
<dbReference type="RefSeq" id="WP_153351000.1">
    <property type="nucleotide sequence ID" value="NZ_JBQQLO010000041.1"/>
</dbReference>
<protein>
    <submittedName>
        <fullName evidence="3">SMEK domain-containing protein</fullName>
    </submittedName>
</protein>
<gene>
    <name evidence="3" type="ORF">GHO30_25820</name>
    <name evidence="2" type="ORF">GHO37_23670</name>
</gene>
<keyword evidence="5" id="KW-1185">Reference proteome</keyword>
<dbReference type="EMBL" id="WIWF01000141">
    <property type="protein sequence ID" value="MQT77260.1"/>
    <property type="molecule type" value="Genomic_DNA"/>
</dbReference>
<evidence type="ECO:0000313" key="4">
    <source>
        <dbReference type="Proteomes" id="UP000447574"/>
    </source>
</evidence>
<sequence length="299" mass="33863">MFDGAIRNLQSSISLLQLYILNRQKAGFKDMERMLEALCSQVFKAIGIGNFVNMNQIKVNFPAIDLADDAKSIAIQVTSNASPAKIKKTIAAFEKKDKSGKSLKDKYVKLYIWGFCKFSTPDNALPPYCEVVGTEFIIDRLVDLGDTEKVITVFNEIIKHEASLHLHPWRDVDCLKIMLFRINRDAVKHRMMAEGSIEKMIGGLQEITQIITTGKLNGRQESKPYPEFHDIDIQNFLVSTLNNISKIKAIVNARKVSGSEFVFLHHEDNFVIDNIKKTITTEACRIAKQFGIKFEISMT</sequence>
<dbReference type="InterPro" id="IPR047740">
    <property type="entry name" value="SMEK_dom"/>
</dbReference>
<proteinExistence type="predicted"/>
<accession>A0A7X1YCV4</accession>
<evidence type="ECO:0000313" key="5">
    <source>
        <dbReference type="Proteomes" id="UP000470186"/>
    </source>
</evidence>
<name>A0A7X1YCV4_9PSED</name>
<feature type="domain" description="SMEK" evidence="1">
    <location>
        <begin position="10"/>
        <end position="107"/>
    </location>
</feature>
<dbReference type="Proteomes" id="UP000470186">
    <property type="component" value="Unassembled WGS sequence"/>
</dbReference>
<evidence type="ECO:0000259" key="1">
    <source>
        <dbReference type="Pfam" id="PF21941"/>
    </source>
</evidence>
<dbReference type="AlphaFoldDB" id="A0A7X1YCV4"/>
<dbReference type="EMBL" id="WIVX01000214">
    <property type="protein sequence ID" value="MQU34751.1"/>
    <property type="molecule type" value="Genomic_DNA"/>
</dbReference>
<reference evidence="4 5" key="1">
    <citation type="submission" date="2019-10" db="EMBL/GenBank/DDBJ databases">
        <title>Evaluation of single-gene subtyping targets for Pseudomonas.</title>
        <authorList>
            <person name="Reichler S.J."/>
            <person name="Orsi R.H."/>
            <person name="Wiedmann M."/>
            <person name="Martin N.H."/>
            <person name="Murphy S.I."/>
        </authorList>
    </citation>
    <scope>NUCLEOTIDE SEQUENCE [LARGE SCALE GENOMIC DNA]</scope>
    <source>
        <strain evidence="3 5">FSL R10-2107</strain>
        <strain evidence="2 4">FSL R10-2932</strain>
    </source>
</reference>
<dbReference type="NCBIfam" id="NF033859">
    <property type="entry name" value="SMEK_N"/>
    <property type="match status" value="1"/>
</dbReference>
<evidence type="ECO:0000313" key="3">
    <source>
        <dbReference type="EMBL" id="MQU34751.1"/>
    </source>
</evidence>
<dbReference type="Proteomes" id="UP000447574">
    <property type="component" value="Unassembled WGS sequence"/>
</dbReference>